<protein>
    <submittedName>
        <fullName evidence="2">Uncharacterized protein (DUF885 family)</fullName>
    </submittedName>
</protein>
<dbReference type="EMBL" id="RBWX01000010">
    <property type="protein sequence ID" value="RKS86582.1"/>
    <property type="molecule type" value="Genomic_DNA"/>
</dbReference>
<name>A0AAD1D868_SPHMI</name>
<dbReference type="Pfam" id="PF05960">
    <property type="entry name" value="DUF885"/>
    <property type="match status" value="1"/>
</dbReference>
<accession>A0AAD1D868</accession>
<dbReference type="Proteomes" id="UP000275727">
    <property type="component" value="Chromosome"/>
</dbReference>
<sequence length="568" mass="62883">MKLRTLLPLLFVGVAACDSAPKAPPKADWKTFSDAYIEATFKADPYFAVYQGRHEYDGILPDWSKAGINAEIARLKAALADAEAIDPAGLADADRFERDYLIAVTRGNLFWLETARWPYRNPAFYTDGGLDPNVYVARPYAAPDVRLKAFVKYANALPKAAEQIKANLTGPMPRTYIDYGLAAFNGYADYFAKDVKMAFAEVKDEGLQKELGAASSAGAKAMRDLAAFMETKRTGQTEDFVLGPETFAAMVRETEGVDISLDELERIGEADLKRNQAALKSACDKLAPGKSIADCMAVVANDKPADGPVAEARRQLPDLRAFLVKADLVTIPGTEEALVEESPPFNRQNSAYIDIPGPYEKGLPSVYYISPPDPSWPKDVQDGFVPGKLDLLFTSVHEVWPGHFLNFLHANRAKSQFGKVFVGYAFAEGWAHYTEEMMWEAGLNDGDPATHVGQLSNALLRDCRYLSAIGMHARGMSVEQSRQMFRDQCYQDEGNARQQSARGTYDPAYLNYTMGKLLIRKLRENWTASRGGRKAWKAFHDEFLGYGGPPIPLVRKAMMKEPDAKAVF</sequence>
<reference evidence="1 3" key="1">
    <citation type="submission" date="2018-06" db="EMBL/GenBank/DDBJ databases">
        <title>Complete Genome Sequence of the Microcystin-Degrading Bacterium Sphingosinicella microcystinivorans Strain B-9.</title>
        <authorList>
            <person name="Jin H."/>
            <person name="Nishizawa T."/>
            <person name="Guo Y."/>
            <person name="Nishizawa A."/>
            <person name="Park H."/>
            <person name="Kato H."/>
            <person name="Tsuji K."/>
            <person name="Harada K."/>
        </authorList>
    </citation>
    <scope>NUCLEOTIDE SEQUENCE [LARGE SCALE GENOMIC DNA]</scope>
    <source>
        <strain evidence="1 3">B9</strain>
    </source>
</reference>
<dbReference type="RefSeq" id="WP_121053112.1">
    <property type="nucleotide sequence ID" value="NZ_AP018711.1"/>
</dbReference>
<dbReference type="PANTHER" id="PTHR33361:SF15">
    <property type="entry name" value="DUF885 FAMILY LIPOPROTEIN"/>
    <property type="match status" value="1"/>
</dbReference>
<dbReference type="AlphaFoldDB" id="A0AAD1D868"/>
<dbReference type="Proteomes" id="UP000276029">
    <property type="component" value="Unassembled WGS sequence"/>
</dbReference>
<evidence type="ECO:0000313" key="3">
    <source>
        <dbReference type="Proteomes" id="UP000275727"/>
    </source>
</evidence>
<dbReference type="InterPro" id="IPR010281">
    <property type="entry name" value="DUF885"/>
</dbReference>
<proteinExistence type="predicted"/>
<dbReference type="PANTHER" id="PTHR33361">
    <property type="entry name" value="GLR0591 PROTEIN"/>
    <property type="match status" value="1"/>
</dbReference>
<dbReference type="KEGG" id="smic:SmB9_29680"/>
<gene>
    <name evidence="2" type="ORF">DFR51_3295</name>
    <name evidence="1" type="ORF">SmB9_29680</name>
</gene>
<keyword evidence="4" id="KW-1185">Reference proteome</keyword>
<dbReference type="EMBL" id="AP018711">
    <property type="protein sequence ID" value="BBE35310.1"/>
    <property type="molecule type" value="Genomic_DNA"/>
</dbReference>
<evidence type="ECO:0000313" key="2">
    <source>
        <dbReference type="EMBL" id="RKS86582.1"/>
    </source>
</evidence>
<dbReference type="PROSITE" id="PS51257">
    <property type="entry name" value="PROKAR_LIPOPROTEIN"/>
    <property type="match status" value="1"/>
</dbReference>
<reference evidence="2 4" key="2">
    <citation type="submission" date="2018-10" db="EMBL/GenBank/DDBJ databases">
        <title>Genomic Encyclopedia of Type Strains, Phase IV (KMG-IV): sequencing the most valuable type-strain genomes for metagenomic binning, comparative biology and taxonomic classification.</title>
        <authorList>
            <person name="Goeker M."/>
        </authorList>
    </citation>
    <scope>NUCLEOTIDE SEQUENCE [LARGE SCALE GENOMIC DNA]</scope>
    <source>
        <strain evidence="2 4">DSM 19791</strain>
    </source>
</reference>
<evidence type="ECO:0000313" key="1">
    <source>
        <dbReference type="EMBL" id="BBE35310.1"/>
    </source>
</evidence>
<organism evidence="1 3">
    <name type="scientific">Sphingosinicella microcystinivorans</name>
    <dbReference type="NCBI Taxonomy" id="335406"/>
    <lineage>
        <taxon>Bacteria</taxon>
        <taxon>Pseudomonadati</taxon>
        <taxon>Pseudomonadota</taxon>
        <taxon>Alphaproteobacteria</taxon>
        <taxon>Sphingomonadales</taxon>
        <taxon>Sphingosinicellaceae</taxon>
        <taxon>Sphingosinicella</taxon>
    </lineage>
</organism>
<evidence type="ECO:0000313" key="4">
    <source>
        <dbReference type="Proteomes" id="UP000276029"/>
    </source>
</evidence>